<evidence type="ECO:0000256" key="1">
    <source>
        <dbReference type="ARBA" id="ARBA00004651"/>
    </source>
</evidence>
<comment type="caution">
    <text evidence="10">The sequence shown here is derived from an EMBL/GenBank/DDBJ whole genome shotgun (WGS) entry which is preliminary data.</text>
</comment>
<feature type="transmembrane region" description="Helical" evidence="8">
    <location>
        <begin position="53"/>
        <end position="76"/>
    </location>
</feature>
<dbReference type="PANTHER" id="PTHR47019:SF1">
    <property type="entry name" value="LIPID II FLIPPASE MURJ"/>
    <property type="match status" value="1"/>
</dbReference>
<comment type="pathway">
    <text evidence="8">Cell wall biogenesis; peptidoglycan biosynthesis.</text>
</comment>
<feature type="transmembrane region" description="Helical" evidence="8">
    <location>
        <begin position="446"/>
        <end position="467"/>
    </location>
</feature>
<gene>
    <name evidence="8 10" type="primary">murJ</name>
    <name evidence="10" type="ORF">F8153_13745</name>
</gene>
<protein>
    <recommendedName>
        <fullName evidence="8">Probable lipid II flippase MurJ</fullName>
    </recommendedName>
</protein>
<keyword evidence="4 8" id="KW-0133">Cell shape</keyword>
<proteinExistence type="inferred from homology"/>
<dbReference type="GO" id="GO:0015648">
    <property type="term" value="F:lipid-linked peptidoglycan transporter activity"/>
    <property type="evidence" value="ECO:0007669"/>
    <property type="project" value="UniProtKB-UniRule"/>
</dbReference>
<evidence type="ECO:0000256" key="4">
    <source>
        <dbReference type="ARBA" id="ARBA00022960"/>
    </source>
</evidence>
<evidence type="ECO:0000256" key="9">
    <source>
        <dbReference type="PIRNR" id="PIRNR002869"/>
    </source>
</evidence>
<dbReference type="Pfam" id="PF03023">
    <property type="entry name" value="MurJ"/>
    <property type="match status" value="1"/>
</dbReference>
<evidence type="ECO:0000313" key="11">
    <source>
        <dbReference type="Proteomes" id="UP000465601"/>
    </source>
</evidence>
<feature type="transmembrane region" description="Helical" evidence="8">
    <location>
        <begin position="358"/>
        <end position="375"/>
    </location>
</feature>
<dbReference type="UniPathway" id="UPA00219"/>
<dbReference type="Proteomes" id="UP000465601">
    <property type="component" value="Unassembled WGS sequence"/>
</dbReference>
<dbReference type="GO" id="GO:0071555">
    <property type="term" value="P:cell wall organization"/>
    <property type="evidence" value="ECO:0007669"/>
    <property type="project" value="UniProtKB-UniRule"/>
</dbReference>
<keyword evidence="11" id="KW-1185">Reference proteome</keyword>
<comment type="similarity">
    <text evidence="8 9">Belongs to the MurJ/MviN family.</text>
</comment>
<feature type="transmembrane region" description="Helical" evidence="8">
    <location>
        <begin position="279"/>
        <end position="297"/>
    </location>
</feature>
<evidence type="ECO:0000256" key="3">
    <source>
        <dbReference type="ARBA" id="ARBA00022692"/>
    </source>
</evidence>
<dbReference type="OrthoDB" id="9804143at2"/>
<feature type="transmembrane region" description="Helical" evidence="8">
    <location>
        <begin position="12"/>
        <end position="33"/>
    </location>
</feature>
<evidence type="ECO:0000313" key="10">
    <source>
        <dbReference type="EMBL" id="KAB3526660.1"/>
    </source>
</evidence>
<organism evidence="10 11">
    <name type="scientific">Alkaliphilus serpentinus</name>
    <dbReference type="NCBI Taxonomy" id="1482731"/>
    <lineage>
        <taxon>Bacteria</taxon>
        <taxon>Bacillati</taxon>
        <taxon>Bacillota</taxon>
        <taxon>Clostridia</taxon>
        <taxon>Peptostreptococcales</taxon>
        <taxon>Natronincolaceae</taxon>
        <taxon>Alkaliphilus</taxon>
    </lineage>
</organism>
<dbReference type="HAMAP" id="MF_02078">
    <property type="entry name" value="MurJ_MviN"/>
    <property type="match status" value="1"/>
</dbReference>
<dbReference type="PANTHER" id="PTHR47019">
    <property type="entry name" value="LIPID II FLIPPASE MURJ"/>
    <property type="match status" value="1"/>
</dbReference>
<keyword evidence="8 9" id="KW-0813">Transport</keyword>
<dbReference type="PIRSF" id="PIRSF002869">
    <property type="entry name" value="MviN"/>
    <property type="match status" value="1"/>
</dbReference>
<dbReference type="CDD" id="cd13123">
    <property type="entry name" value="MATE_MurJ_like"/>
    <property type="match status" value="1"/>
</dbReference>
<feature type="transmembrane region" description="Helical" evidence="8">
    <location>
        <begin position="479"/>
        <end position="504"/>
    </location>
</feature>
<accession>A0A833HLV3</accession>
<feature type="transmembrane region" description="Helical" evidence="8">
    <location>
        <begin position="414"/>
        <end position="434"/>
    </location>
</feature>
<feature type="transmembrane region" description="Helical" evidence="8">
    <location>
        <begin position="96"/>
        <end position="119"/>
    </location>
</feature>
<dbReference type="InterPro" id="IPR004268">
    <property type="entry name" value="MurJ"/>
</dbReference>
<evidence type="ECO:0000256" key="6">
    <source>
        <dbReference type="ARBA" id="ARBA00022989"/>
    </source>
</evidence>
<keyword evidence="2 8" id="KW-1003">Cell membrane</keyword>
<feature type="transmembrane region" description="Helical" evidence="8">
    <location>
        <begin position="193"/>
        <end position="214"/>
    </location>
</feature>
<dbReference type="PRINTS" id="PR01806">
    <property type="entry name" value="VIRFACTRMVIN"/>
</dbReference>
<sequence length="530" mass="58612">MRGRGLMANRDKLAKSAVIVMLIVLISKAMGFIRDVLIASNFGAGDLTDTFFIVFKASSIAIILINSVIQTTLMPVLTDVAGNKVKGKEIDFLNEIINASIILTGILTLLGWIFSPQIIELLAPGFSEQQFQLAVQLNRMGLPIIIIVAVTSIISIYLQSNRQFTIPAATGIVLNIFFIGFLTLMAHSYGLKGLIIAMLLGHLAQLIFQLPWAYGYGYRYQPKISFVNPYVKKTVLLAMPVILGTAVQQVNTIIDRNLASRLTAGSISALSYAAKLEDLIVGVFILTIATIFFPILSKEFVEENYGRMKYVMGYGINLILLVTIPATVGILLLSYPIVQLLFERNEFRQQATYMTSQALLYYSLGLSGIGIREILSKMFYSLQDTKTPMINGMITVAINIILNLLFVGRLQHRGLALATSISIIISAILLAISLRKKVGNIGGRHIITTMGKISFSSIVMGLVVFLLKENLLIYMDGGFMKTSAILGFIIFTGIIIYIGVCYLLRVKELMEIIEKTIKWIRLDKILQGRK</sequence>
<comment type="function">
    <text evidence="8 9">Involved in peptidoglycan biosynthesis. Transports lipid-linked peptidoglycan precursors from the inner to the outer leaflet of the cytoplasmic membrane.</text>
</comment>
<evidence type="ECO:0000256" key="2">
    <source>
        <dbReference type="ARBA" id="ARBA00022475"/>
    </source>
</evidence>
<dbReference type="NCBIfam" id="TIGR01695">
    <property type="entry name" value="murJ_mviN"/>
    <property type="match status" value="1"/>
</dbReference>
<evidence type="ECO:0000256" key="8">
    <source>
        <dbReference type="HAMAP-Rule" id="MF_02078"/>
    </source>
</evidence>
<dbReference type="EMBL" id="WBZB01000051">
    <property type="protein sequence ID" value="KAB3526660.1"/>
    <property type="molecule type" value="Genomic_DNA"/>
</dbReference>
<keyword evidence="7 8" id="KW-0472">Membrane</keyword>
<feature type="transmembrane region" description="Helical" evidence="8">
    <location>
        <begin position="235"/>
        <end position="254"/>
    </location>
</feature>
<feature type="transmembrane region" description="Helical" evidence="8">
    <location>
        <begin position="387"/>
        <end position="408"/>
    </location>
</feature>
<dbReference type="InterPro" id="IPR051050">
    <property type="entry name" value="Lipid_II_flippase_MurJ/MviN"/>
</dbReference>
<dbReference type="GO" id="GO:0005886">
    <property type="term" value="C:plasma membrane"/>
    <property type="evidence" value="ECO:0007669"/>
    <property type="project" value="UniProtKB-SubCell"/>
</dbReference>
<feature type="transmembrane region" description="Helical" evidence="8">
    <location>
        <begin position="139"/>
        <end position="158"/>
    </location>
</feature>
<keyword evidence="5 8" id="KW-0573">Peptidoglycan synthesis</keyword>
<dbReference type="GO" id="GO:0008360">
    <property type="term" value="P:regulation of cell shape"/>
    <property type="evidence" value="ECO:0007669"/>
    <property type="project" value="UniProtKB-UniRule"/>
</dbReference>
<dbReference type="AlphaFoldDB" id="A0A833HLV3"/>
<keyword evidence="6 8" id="KW-1133">Transmembrane helix</keyword>
<dbReference type="GO" id="GO:0034204">
    <property type="term" value="P:lipid translocation"/>
    <property type="evidence" value="ECO:0007669"/>
    <property type="project" value="TreeGrafter"/>
</dbReference>
<keyword evidence="3 8" id="KW-0812">Transmembrane</keyword>
<feature type="transmembrane region" description="Helical" evidence="8">
    <location>
        <begin position="318"/>
        <end position="338"/>
    </location>
</feature>
<evidence type="ECO:0000256" key="7">
    <source>
        <dbReference type="ARBA" id="ARBA00023136"/>
    </source>
</evidence>
<dbReference type="GO" id="GO:0009252">
    <property type="term" value="P:peptidoglycan biosynthetic process"/>
    <property type="evidence" value="ECO:0007669"/>
    <property type="project" value="UniProtKB-UniRule"/>
</dbReference>
<feature type="transmembrane region" description="Helical" evidence="8">
    <location>
        <begin position="165"/>
        <end position="187"/>
    </location>
</feature>
<evidence type="ECO:0000256" key="5">
    <source>
        <dbReference type="ARBA" id="ARBA00022984"/>
    </source>
</evidence>
<reference evidence="10 11" key="1">
    <citation type="submission" date="2019-10" db="EMBL/GenBank/DDBJ databases">
        <title>Alkaliphilus serpentinus sp. nov. and Alkaliphilus pronyensis sp. nov., two novel anaerobic alkaliphilic species isolated from the serpentinized-hosted hydrothermal field of the Prony Bay (New Caledonia).</title>
        <authorList>
            <person name="Postec A."/>
        </authorList>
    </citation>
    <scope>NUCLEOTIDE SEQUENCE [LARGE SCALE GENOMIC DNA]</scope>
    <source>
        <strain evidence="10 11">LacT</strain>
    </source>
</reference>
<comment type="subcellular location">
    <subcellularLocation>
        <location evidence="1 8">Cell membrane</location>
        <topology evidence="1 8">Multi-pass membrane protein</topology>
    </subcellularLocation>
</comment>
<keyword evidence="8 9" id="KW-0961">Cell wall biogenesis/degradation</keyword>
<name>A0A833HLV3_9FIRM</name>